<dbReference type="PANTHER" id="PTHR30012">
    <property type="entry name" value="GENERAL SECRETION PATHWAY PROTEIN"/>
    <property type="match status" value="1"/>
</dbReference>
<keyword evidence="4 7" id="KW-0812">Transmembrane</keyword>
<evidence type="ECO:0000259" key="8">
    <source>
        <dbReference type="Pfam" id="PF00482"/>
    </source>
</evidence>
<keyword evidence="6 7" id="KW-0472">Membrane</keyword>
<reference evidence="9" key="1">
    <citation type="submission" date="2022-12" db="EMBL/GenBank/DDBJ databases">
        <authorList>
            <person name="Wang J."/>
        </authorList>
    </citation>
    <scope>NUCLEOTIDE SEQUENCE</scope>
    <source>
        <strain evidence="9">HY-45-18</strain>
    </source>
</reference>
<protein>
    <submittedName>
        <fullName evidence="9">Type II secretion system F family protein</fullName>
    </submittedName>
</protein>
<gene>
    <name evidence="9" type="ORF">OW763_05160</name>
</gene>
<accession>A0ABT4CXL1</accession>
<dbReference type="InterPro" id="IPR042094">
    <property type="entry name" value="T2SS_GspF_sf"/>
</dbReference>
<evidence type="ECO:0000313" key="10">
    <source>
        <dbReference type="Proteomes" id="UP001078443"/>
    </source>
</evidence>
<feature type="transmembrane region" description="Helical" evidence="7">
    <location>
        <begin position="215"/>
        <end position="234"/>
    </location>
</feature>
<evidence type="ECO:0000256" key="3">
    <source>
        <dbReference type="ARBA" id="ARBA00022475"/>
    </source>
</evidence>
<feature type="transmembrane region" description="Helical" evidence="7">
    <location>
        <begin position="170"/>
        <end position="195"/>
    </location>
</feature>
<dbReference type="Gene3D" id="1.20.81.30">
    <property type="entry name" value="Type II secretion system (T2SS), domain F"/>
    <property type="match status" value="2"/>
</dbReference>
<dbReference type="Proteomes" id="UP001078443">
    <property type="component" value="Unassembled WGS sequence"/>
</dbReference>
<dbReference type="PANTHER" id="PTHR30012:SF0">
    <property type="entry name" value="TYPE II SECRETION SYSTEM PROTEIN F-RELATED"/>
    <property type="match status" value="1"/>
</dbReference>
<evidence type="ECO:0000256" key="6">
    <source>
        <dbReference type="ARBA" id="ARBA00023136"/>
    </source>
</evidence>
<dbReference type="InterPro" id="IPR003004">
    <property type="entry name" value="GspF/PilC"/>
</dbReference>
<dbReference type="PRINTS" id="PR00812">
    <property type="entry name" value="BCTERIALGSPF"/>
</dbReference>
<sequence>MKVYKYEAVDIKGNNIKGKYLLDNEKQLINILGNKEFFLLNYTICHNNIKNFLRSKVSYRDLAIFSKCFFEVLNSGINLSKGLEIMLQQKMNISINESLSIIKNDIEEGKSIFESMKEFTHIYPKLMIEMVEIGEQSGSLDKVFLNLHKYYLKQYGIYRKIRGILIYPKVLIITTIVITVGIITKIVPVFVHNFMIDSIQVPSSINRIIAINNFFRSKAFIILLILLVLVITIIKVKGYSEKILDNLKYKLPYIKDIYKKSYELKFARNLNLLIGNGIPIITSINIVKNSLSDNYMKQKTERVILNIEEGMSLADALKSVKFFDEFYISMIEMGEETGKLDDMLDNIANIYEENINDNINTISSLIEPITIIILSIIIAIIIINIMMPIINVINSLGEVF</sequence>
<evidence type="ECO:0000256" key="1">
    <source>
        <dbReference type="ARBA" id="ARBA00004651"/>
    </source>
</evidence>
<proteinExistence type="inferred from homology"/>
<evidence type="ECO:0000313" key="9">
    <source>
        <dbReference type="EMBL" id="MCY6483737.1"/>
    </source>
</evidence>
<comment type="subcellular location">
    <subcellularLocation>
        <location evidence="1">Cell membrane</location>
        <topology evidence="1">Multi-pass membrane protein</topology>
    </subcellularLocation>
</comment>
<name>A0ABT4CXL1_9CLOT</name>
<keyword evidence="10" id="KW-1185">Reference proteome</keyword>
<dbReference type="EMBL" id="JAPQER010000002">
    <property type="protein sequence ID" value="MCY6483737.1"/>
    <property type="molecule type" value="Genomic_DNA"/>
</dbReference>
<dbReference type="InterPro" id="IPR018076">
    <property type="entry name" value="T2SS_GspF_dom"/>
</dbReference>
<keyword evidence="5 7" id="KW-1133">Transmembrane helix</keyword>
<evidence type="ECO:0000256" key="2">
    <source>
        <dbReference type="ARBA" id="ARBA00005745"/>
    </source>
</evidence>
<feature type="transmembrane region" description="Helical" evidence="7">
    <location>
        <begin position="369"/>
        <end position="390"/>
    </location>
</feature>
<comment type="similarity">
    <text evidence="2">Belongs to the GSP F family.</text>
</comment>
<comment type="caution">
    <text evidence="9">The sequence shown here is derived from an EMBL/GenBank/DDBJ whole genome shotgun (WGS) entry which is preliminary data.</text>
</comment>
<evidence type="ECO:0000256" key="5">
    <source>
        <dbReference type="ARBA" id="ARBA00022989"/>
    </source>
</evidence>
<keyword evidence="3" id="KW-1003">Cell membrane</keyword>
<organism evidence="9 10">
    <name type="scientific">Clostridium aestuarii</name>
    <dbReference type="NCBI Taxonomy" id="338193"/>
    <lineage>
        <taxon>Bacteria</taxon>
        <taxon>Bacillati</taxon>
        <taxon>Bacillota</taxon>
        <taxon>Clostridia</taxon>
        <taxon>Eubacteriales</taxon>
        <taxon>Clostridiaceae</taxon>
        <taxon>Clostridium</taxon>
    </lineage>
</organism>
<evidence type="ECO:0000256" key="4">
    <source>
        <dbReference type="ARBA" id="ARBA00022692"/>
    </source>
</evidence>
<dbReference type="RefSeq" id="WP_268040012.1">
    <property type="nucleotide sequence ID" value="NZ_JAPQER010000002.1"/>
</dbReference>
<feature type="domain" description="Type II secretion system protein GspF" evidence="8">
    <location>
        <begin position="266"/>
        <end position="388"/>
    </location>
</feature>
<evidence type="ECO:0000256" key="7">
    <source>
        <dbReference type="SAM" id="Phobius"/>
    </source>
</evidence>
<dbReference type="Pfam" id="PF00482">
    <property type="entry name" value="T2SSF"/>
    <property type="match status" value="2"/>
</dbReference>
<feature type="domain" description="Type II secretion system protein GspF" evidence="8">
    <location>
        <begin position="70"/>
        <end position="188"/>
    </location>
</feature>